<name>Q0F0K0_9PROT</name>
<dbReference type="STRING" id="314344.AL013_01985"/>
<dbReference type="InParanoid" id="Q0F0K0"/>
<evidence type="ECO:0000313" key="3">
    <source>
        <dbReference type="Proteomes" id="UP000005297"/>
    </source>
</evidence>
<dbReference type="InterPro" id="IPR011672">
    <property type="entry name" value="DUF1614"/>
</dbReference>
<keyword evidence="1" id="KW-0472">Membrane</keyword>
<accession>Q0F0K0</accession>
<comment type="caution">
    <text evidence="2">The sequence shown here is derived from an EMBL/GenBank/DDBJ whole genome shotgun (WGS) entry which is preliminary data.</text>
</comment>
<dbReference type="Proteomes" id="UP000005297">
    <property type="component" value="Unassembled WGS sequence"/>
</dbReference>
<dbReference type="eggNOG" id="COG4089">
    <property type="taxonomic scope" value="Bacteria"/>
</dbReference>
<feature type="transmembrane region" description="Helical" evidence="1">
    <location>
        <begin position="45"/>
        <end position="66"/>
    </location>
</feature>
<dbReference type="HOGENOM" id="CLU_082100_0_0_0"/>
<feature type="transmembrane region" description="Helical" evidence="1">
    <location>
        <begin position="116"/>
        <end position="135"/>
    </location>
</feature>
<protein>
    <recommendedName>
        <fullName evidence="4">DUF1614 domain-containing protein</fullName>
    </recommendedName>
</protein>
<evidence type="ECO:0008006" key="4">
    <source>
        <dbReference type="Google" id="ProtNLM"/>
    </source>
</evidence>
<evidence type="ECO:0000256" key="1">
    <source>
        <dbReference type="SAM" id="Phobius"/>
    </source>
</evidence>
<sequence>MRQPFSPLSLLLLVLGTALILAFIQVGLITIAFDKLGLTASQAMLLLLASLLGSGINLPLVSIRAEPLSGRPPRPMLGMLRMPPVPFTGKTVIAVNVGGCIIPIVFSLALLHNNPVTLSEAGVAIGMITAFSYVVSRPVPGIGIGIPVLLAPLAAAMVAIVINPEHAAPLAYVCGTLGVLLGADLLRMKDVRKLGAPMASVGGAGTFDGIFITGIVAVLLA</sequence>
<feature type="transmembrane region" description="Helical" evidence="1">
    <location>
        <begin position="87"/>
        <end position="110"/>
    </location>
</feature>
<proteinExistence type="predicted"/>
<keyword evidence="1" id="KW-0812">Transmembrane</keyword>
<dbReference type="RefSeq" id="WP_009851649.1">
    <property type="nucleotide sequence ID" value="NZ_DS022295.1"/>
</dbReference>
<organism evidence="2 3">
    <name type="scientific">Mariprofundus ferrooxydans PV-1</name>
    <dbReference type="NCBI Taxonomy" id="314345"/>
    <lineage>
        <taxon>Bacteria</taxon>
        <taxon>Pseudomonadati</taxon>
        <taxon>Pseudomonadota</taxon>
        <taxon>Candidatius Mariprofundia</taxon>
        <taxon>Mariprofundales</taxon>
        <taxon>Mariprofundaceae</taxon>
        <taxon>Mariprofundus</taxon>
    </lineage>
</organism>
<evidence type="ECO:0000313" key="2">
    <source>
        <dbReference type="EMBL" id="EAU55028.1"/>
    </source>
</evidence>
<keyword evidence="1" id="KW-1133">Transmembrane helix</keyword>
<dbReference type="EMBL" id="AATS01000004">
    <property type="protein sequence ID" value="EAU55028.1"/>
    <property type="molecule type" value="Genomic_DNA"/>
</dbReference>
<feature type="transmembrane region" description="Helical" evidence="1">
    <location>
        <begin position="142"/>
        <end position="162"/>
    </location>
</feature>
<dbReference type="AlphaFoldDB" id="Q0F0K0"/>
<feature type="transmembrane region" description="Helical" evidence="1">
    <location>
        <begin position="198"/>
        <end position="220"/>
    </location>
</feature>
<keyword evidence="3" id="KW-1185">Reference proteome</keyword>
<dbReference type="OrthoDB" id="9782559at2"/>
<gene>
    <name evidence="2" type="ORF">SPV1_06784</name>
</gene>
<feature type="transmembrane region" description="Helical" evidence="1">
    <location>
        <begin position="12"/>
        <end position="33"/>
    </location>
</feature>
<feature type="transmembrane region" description="Helical" evidence="1">
    <location>
        <begin position="168"/>
        <end position="186"/>
    </location>
</feature>
<reference evidence="2 3" key="1">
    <citation type="submission" date="2006-09" db="EMBL/GenBank/DDBJ databases">
        <authorList>
            <person name="Emerson D."/>
            <person name="Ferriera S."/>
            <person name="Johnson J."/>
            <person name="Kravitz S."/>
            <person name="Halpern A."/>
            <person name="Remington K."/>
            <person name="Beeson K."/>
            <person name="Tran B."/>
            <person name="Rogers Y.-H."/>
            <person name="Friedman R."/>
            <person name="Venter J.C."/>
        </authorList>
    </citation>
    <scope>NUCLEOTIDE SEQUENCE [LARGE SCALE GENOMIC DNA]</scope>
    <source>
        <strain evidence="2 3">PV-1</strain>
    </source>
</reference>
<dbReference type="Pfam" id="PF07758">
    <property type="entry name" value="DUF1614"/>
    <property type="match status" value="1"/>
</dbReference>